<dbReference type="PANTHER" id="PTHR13347:SF1">
    <property type="entry name" value="HEAT REPEAT-CONTAINING PROTEIN 3"/>
    <property type="match status" value="1"/>
</dbReference>
<dbReference type="Pfam" id="PF00514">
    <property type="entry name" value="Arm"/>
    <property type="match status" value="1"/>
</dbReference>
<gene>
    <name evidence="5" type="ORF">PhCBS80983_g03577</name>
</gene>
<dbReference type="GO" id="GO:0006606">
    <property type="term" value="P:protein import into nucleus"/>
    <property type="evidence" value="ECO:0007669"/>
    <property type="project" value="TreeGrafter"/>
</dbReference>
<dbReference type="PANTHER" id="PTHR13347">
    <property type="entry name" value="HEAT REPEAT-CONTAINING PROTEIN 3"/>
    <property type="match status" value="1"/>
</dbReference>
<dbReference type="InterPro" id="IPR016024">
    <property type="entry name" value="ARM-type_fold"/>
</dbReference>
<dbReference type="GO" id="GO:0051082">
    <property type="term" value="F:unfolded protein binding"/>
    <property type="evidence" value="ECO:0007669"/>
    <property type="project" value="TreeGrafter"/>
</dbReference>
<evidence type="ECO:0000313" key="5">
    <source>
        <dbReference type="EMBL" id="TPX57799.1"/>
    </source>
</evidence>
<dbReference type="Gene3D" id="1.25.10.10">
    <property type="entry name" value="Leucine-rich Repeat Variant"/>
    <property type="match status" value="1"/>
</dbReference>
<dbReference type="PROSITE" id="PS50176">
    <property type="entry name" value="ARM_REPEAT"/>
    <property type="match status" value="1"/>
</dbReference>
<dbReference type="InterPro" id="IPR057990">
    <property type="entry name" value="TPR_SYO1"/>
</dbReference>
<dbReference type="InterPro" id="IPR011989">
    <property type="entry name" value="ARM-like"/>
</dbReference>
<dbReference type="EMBL" id="QEAQ01000047">
    <property type="protein sequence ID" value="TPX57799.1"/>
    <property type="molecule type" value="Genomic_DNA"/>
</dbReference>
<feature type="domain" description="SYO1-like TPR repeats" evidence="4">
    <location>
        <begin position="463"/>
        <end position="715"/>
    </location>
</feature>
<evidence type="ECO:0000256" key="3">
    <source>
        <dbReference type="SAM" id="MobiDB-lite"/>
    </source>
</evidence>
<comment type="caution">
    <text evidence="5">The sequence shown here is derived from an EMBL/GenBank/DDBJ whole genome shotgun (WGS) entry which is preliminary data.</text>
</comment>
<dbReference type="SUPFAM" id="SSF48371">
    <property type="entry name" value="ARM repeat"/>
    <property type="match status" value="1"/>
</dbReference>
<evidence type="ECO:0000259" key="4">
    <source>
        <dbReference type="Pfam" id="PF25567"/>
    </source>
</evidence>
<evidence type="ECO:0000256" key="2">
    <source>
        <dbReference type="PROSITE-ProRule" id="PRU00259"/>
    </source>
</evidence>
<comment type="similarity">
    <text evidence="1">Belongs to the nuclear import and ribosome assembly adapter family.</text>
</comment>
<sequence>MGKAANQKKKAARKLRNDPTGLAGAADDVNVTMSAGAAKPEVFPVVKKLQSDSVDDRAWAATTLSNLVLEPDMRKKLLASQVLGPLLTLLRDAHAEVVVEATGALRNLVVAGGEEVCGDLVRNNALPALLGLLEKVKSWISARLADVQRVAAGETVAPLADKKELANRAACFDIAEQLVAVLWSLSEAFDEAVRLVTSSPAVFPFLMELLNPDHELPWKLVQIAGQCLNTLTDENPACYGLFVQHPEYAERIAAIASGSVSGYSTWDENRMLLRPLCGNILFNIRSALLDQSQFAGHVLYGSIYNSITAALDYDVAEALTAGMAIEKAMEATEAMEPPKEDRASVDIQELVQKENSRMAVLEGNLETVQLALELLANVVVVEEGEGWENADEEDGMDENEENGDDDDDDVAMMEADTEVLEAMHEVSGNGDDDKDGLDPILAMLVDEFPTLFTKVLSLITTAHHNIPTASNLLAHLAIVQTRALTTAANILATPVGPHVLTTPVGASQLWNALFVLLGPAQQAGNMDFVDAALAALLAVLRVTDAHPALAMSVTEGHITVLVNALVAGSAPSGPDSSSASQLPASSLSKCVNILTIIAKQSTSVPITSHIMTTLLALLIGTPLSQHQSASLAAPTTSVPLATDILNAFYDVFPDAETDPTDCVFVDNNMAATLRDFGHTFRAMVRKVDKRKNREVRERGEEALQNLLAFVQYKEGERKAALKAAGAQ</sequence>
<feature type="compositionally biased region" description="Basic residues" evidence="3">
    <location>
        <begin position="1"/>
        <end position="14"/>
    </location>
</feature>
<keyword evidence="6" id="KW-1185">Reference proteome</keyword>
<evidence type="ECO:0000313" key="6">
    <source>
        <dbReference type="Proteomes" id="UP000318582"/>
    </source>
</evidence>
<protein>
    <recommendedName>
        <fullName evidence="4">SYO1-like TPR repeats domain-containing protein</fullName>
    </recommendedName>
</protein>
<name>A0A507E136_9FUNG</name>
<dbReference type="InterPro" id="IPR052616">
    <property type="entry name" value="SYO1-like"/>
</dbReference>
<proteinExistence type="inferred from homology"/>
<dbReference type="Proteomes" id="UP000318582">
    <property type="component" value="Unassembled WGS sequence"/>
</dbReference>
<dbReference type="Pfam" id="PF25567">
    <property type="entry name" value="TPR_SYO1"/>
    <property type="match status" value="1"/>
</dbReference>
<feature type="repeat" description="ARM" evidence="2">
    <location>
        <begin position="81"/>
        <end position="108"/>
    </location>
</feature>
<feature type="region of interest" description="Disordered" evidence="3">
    <location>
        <begin position="385"/>
        <end position="409"/>
    </location>
</feature>
<organism evidence="5 6">
    <name type="scientific">Powellomyces hirtus</name>
    <dbReference type="NCBI Taxonomy" id="109895"/>
    <lineage>
        <taxon>Eukaryota</taxon>
        <taxon>Fungi</taxon>
        <taxon>Fungi incertae sedis</taxon>
        <taxon>Chytridiomycota</taxon>
        <taxon>Chytridiomycota incertae sedis</taxon>
        <taxon>Chytridiomycetes</taxon>
        <taxon>Spizellomycetales</taxon>
        <taxon>Powellomycetaceae</taxon>
        <taxon>Powellomyces</taxon>
    </lineage>
</organism>
<feature type="region of interest" description="Disordered" evidence="3">
    <location>
        <begin position="1"/>
        <end position="26"/>
    </location>
</feature>
<dbReference type="InterPro" id="IPR000225">
    <property type="entry name" value="Armadillo"/>
</dbReference>
<dbReference type="GO" id="GO:0042273">
    <property type="term" value="P:ribosomal large subunit biogenesis"/>
    <property type="evidence" value="ECO:0007669"/>
    <property type="project" value="TreeGrafter"/>
</dbReference>
<reference evidence="5 6" key="1">
    <citation type="journal article" date="2019" name="Sci. Rep.">
        <title>Comparative genomics of chytrid fungi reveal insights into the obligate biotrophic and pathogenic lifestyle of Synchytrium endobioticum.</title>
        <authorList>
            <person name="van de Vossenberg B.T.L.H."/>
            <person name="Warris S."/>
            <person name="Nguyen H.D.T."/>
            <person name="van Gent-Pelzer M.P.E."/>
            <person name="Joly D.L."/>
            <person name="van de Geest H.C."/>
            <person name="Bonants P.J.M."/>
            <person name="Smith D.S."/>
            <person name="Levesque C.A."/>
            <person name="van der Lee T.A.J."/>
        </authorList>
    </citation>
    <scope>NUCLEOTIDE SEQUENCE [LARGE SCALE GENOMIC DNA]</scope>
    <source>
        <strain evidence="5 6">CBS 809.83</strain>
    </source>
</reference>
<dbReference type="AlphaFoldDB" id="A0A507E136"/>
<dbReference type="STRING" id="109895.A0A507E136"/>
<accession>A0A507E136</accession>
<dbReference type="SMART" id="SM00185">
    <property type="entry name" value="ARM"/>
    <property type="match status" value="3"/>
</dbReference>
<evidence type="ECO:0000256" key="1">
    <source>
        <dbReference type="ARBA" id="ARBA00049983"/>
    </source>
</evidence>